<keyword evidence="1" id="KW-0472">Membrane</keyword>
<name>A0A1B7L4B7_9ENTR</name>
<comment type="caution">
    <text evidence="3">The sequence shown here is derived from an EMBL/GenBank/DDBJ whole genome shotgun (WGS) entry which is preliminary data.</text>
</comment>
<organism evidence="3 4">
    <name type="scientific">Mangrovibacter phragmitis</name>
    <dbReference type="NCBI Taxonomy" id="1691903"/>
    <lineage>
        <taxon>Bacteria</taxon>
        <taxon>Pseudomonadati</taxon>
        <taxon>Pseudomonadota</taxon>
        <taxon>Gammaproteobacteria</taxon>
        <taxon>Enterobacterales</taxon>
        <taxon>Enterobacteriaceae</taxon>
        <taxon>Mangrovibacter</taxon>
    </lineage>
</organism>
<dbReference type="OrthoDB" id="6584404at2"/>
<dbReference type="InterPro" id="IPR040816">
    <property type="entry name" value="STY4199_HEPN_dom"/>
</dbReference>
<keyword evidence="4" id="KW-1185">Reference proteome</keyword>
<dbReference type="STRING" id="1691903.A9B99_07400"/>
<gene>
    <name evidence="3" type="ORF">A9B99_07400</name>
</gene>
<keyword evidence="1" id="KW-0812">Transmembrane</keyword>
<accession>A0A1B7L4B7</accession>
<reference evidence="4" key="1">
    <citation type="submission" date="2016-05" db="EMBL/GenBank/DDBJ databases">
        <authorList>
            <person name="Behera P."/>
            <person name="Vaishampayan P."/>
            <person name="Singh N."/>
            <person name="Raina V."/>
            <person name="Suar M."/>
            <person name="Pattnaik A."/>
            <person name="Rastogi G."/>
        </authorList>
    </citation>
    <scope>NUCLEOTIDE SEQUENCE [LARGE SCALE GENOMIC DNA]</scope>
    <source>
        <strain evidence="4">MP23</strain>
    </source>
</reference>
<evidence type="ECO:0000313" key="3">
    <source>
        <dbReference type="EMBL" id="OAT77126.1"/>
    </source>
</evidence>
<evidence type="ECO:0000256" key="1">
    <source>
        <dbReference type="SAM" id="Phobius"/>
    </source>
</evidence>
<protein>
    <recommendedName>
        <fullName evidence="2">STY4199-like HEPN domain-containing protein</fullName>
    </recommendedName>
</protein>
<dbReference type="RefSeq" id="WP_064597758.1">
    <property type="nucleotide sequence ID" value="NZ_LYRP01000012.1"/>
</dbReference>
<evidence type="ECO:0000313" key="4">
    <source>
        <dbReference type="Proteomes" id="UP000078225"/>
    </source>
</evidence>
<dbReference type="EMBL" id="LYRP01000012">
    <property type="protein sequence ID" value="OAT77126.1"/>
    <property type="molecule type" value="Genomic_DNA"/>
</dbReference>
<feature type="transmembrane region" description="Helical" evidence="1">
    <location>
        <begin position="331"/>
        <end position="351"/>
    </location>
</feature>
<sequence>MTTPSPQALKDTLTHCLAISDEAAVQIFALLNYTPVAGSGPEWFFEELEQARASLGSWAEIGKRLKLNDAGMSQFTLLLRHFQQLVPGSESAQSATPHQVIAALRYVSWLEKMREKQPALKWTASLPASDAESQFQGKAQIRAVELMLRQLISRAWPDKAKLSTHLTTLLGVSAVKRSQSKGEKGDIISGLMFSELASVLVDKREFNRFYAPVFNSSSQGFLVDQRKTLQAFLDEIRLMRNQVVSRQPLSAVQLALLENYVHEITEPVQKAYREGRTKVDPSAFQHADPAELGQFFQKNGTDTGAVQDSLQKEQYKAPDEVSEPVNLLATVLWSAVAVALVAIFGVGIYLLTHLNRDTPNDGKLMGEHYVGFMKNAPTGDVTGPRLELQHQGIDWTPENFRSAIMRGDRKVVRQFLEGGMTWQASWAEQPLARDQQDVLELLINFRSQMDEPEPCRRMISTISDAMARGESLTSMRKTFLETFCWQSDVVEQERQAWQQALQREKSGVGGAVKWSDIHEQIYDTIR</sequence>
<keyword evidence="1" id="KW-1133">Transmembrane helix</keyword>
<feature type="domain" description="STY4199-like HEPN" evidence="2">
    <location>
        <begin position="1"/>
        <end position="281"/>
    </location>
</feature>
<dbReference type="Pfam" id="PF18729">
    <property type="entry name" value="HEPN_STY4199"/>
    <property type="match status" value="1"/>
</dbReference>
<dbReference type="Proteomes" id="UP000078225">
    <property type="component" value="Unassembled WGS sequence"/>
</dbReference>
<evidence type="ECO:0000259" key="2">
    <source>
        <dbReference type="Pfam" id="PF18729"/>
    </source>
</evidence>
<proteinExistence type="predicted"/>
<dbReference type="AlphaFoldDB" id="A0A1B7L4B7"/>